<dbReference type="GO" id="GO:0004252">
    <property type="term" value="F:serine-type endopeptidase activity"/>
    <property type="evidence" value="ECO:0007669"/>
    <property type="project" value="InterPro"/>
</dbReference>
<dbReference type="PROSITE" id="PS50240">
    <property type="entry name" value="TRYPSIN_DOM"/>
    <property type="match status" value="2"/>
</dbReference>
<dbReference type="Pfam" id="PF00089">
    <property type="entry name" value="Trypsin"/>
    <property type="match status" value="2"/>
</dbReference>
<dbReference type="PANTHER" id="PTHR24276">
    <property type="entry name" value="POLYSERASE-RELATED"/>
    <property type="match status" value="1"/>
</dbReference>
<dbReference type="PRINTS" id="PR00722">
    <property type="entry name" value="CHYMOTRYPSIN"/>
</dbReference>
<dbReference type="SUPFAM" id="SSF50494">
    <property type="entry name" value="Trypsin-like serine proteases"/>
    <property type="match status" value="2"/>
</dbReference>
<accession>A0A9J2Q0A7</accession>
<dbReference type="SMART" id="SM00020">
    <property type="entry name" value="Tryp_SPc"/>
    <property type="match status" value="1"/>
</dbReference>
<evidence type="ECO:0000259" key="7">
    <source>
        <dbReference type="PROSITE" id="PS50240"/>
    </source>
</evidence>
<dbReference type="PROSITE" id="PS00134">
    <property type="entry name" value="TRYPSIN_HIS"/>
    <property type="match status" value="1"/>
</dbReference>
<keyword evidence="8" id="KW-1185">Reference proteome</keyword>
<dbReference type="PANTHER" id="PTHR24276:SF98">
    <property type="entry name" value="FI18310P1-RELATED"/>
    <property type="match status" value="1"/>
</dbReference>
<keyword evidence="6" id="KW-0732">Signal</keyword>
<dbReference type="InterPro" id="IPR001254">
    <property type="entry name" value="Trypsin_dom"/>
</dbReference>
<dbReference type="InterPro" id="IPR009003">
    <property type="entry name" value="Peptidase_S1_PA"/>
</dbReference>
<evidence type="ECO:0000313" key="9">
    <source>
        <dbReference type="WBParaSite" id="ALUE_0001588601-mRNA-1"/>
    </source>
</evidence>
<feature type="domain" description="Peptidase S1" evidence="7">
    <location>
        <begin position="23"/>
        <end position="282"/>
    </location>
</feature>
<feature type="domain" description="Peptidase S1" evidence="7">
    <location>
        <begin position="407"/>
        <end position="676"/>
    </location>
</feature>
<dbReference type="InterPro" id="IPR018114">
    <property type="entry name" value="TRYPSIN_HIS"/>
</dbReference>
<dbReference type="AlphaFoldDB" id="A0A9J2Q0A7"/>
<dbReference type="GO" id="GO:0006508">
    <property type="term" value="P:proteolysis"/>
    <property type="evidence" value="ECO:0007669"/>
    <property type="project" value="UniProtKB-KW"/>
</dbReference>
<dbReference type="WBParaSite" id="ALUE_0001588601-mRNA-1">
    <property type="protein sequence ID" value="ALUE_0001588601-mRNA-1"/>
    <property type="gene ID" value="ALUE_0001588601"/>
</dbReference>
<dbReference type="Proteomes" id="UP000036681">
    <property type="component" value="Unplaced"/>
</dbReference>
<sequence>MNFLPTILIASIVDIVISYEMRISIGNSIDPEDYPYVALVNLRSKWKPYKPAVCTGTLISRSVILTAGHCIGEYEDFVFKSVDFMKRTKDSIRFMATGEFFTVLDSEEYFLKRRNPSMEPADLGYADIALFTLRDQLPICNRSGGQDFSIMKLPIVDVRSQNWTFIQDKITECTLLGYGAHKEGPADGRLRAINLAPMDHGNALYAPLLTDGIQARACCGDSGGPMICRVGDRGLRVIGLTSFSFNPVFGASRHCFGEKETMLYDVFVDIRKVLPLIQKGLKKLGKLDEFIEDNERCAMMADVRSCFGLNPSAGRDLIQDLKIGMDTRSIPRLCPDGFQIDPGEYLNAFCYTDRGIISAEEEYVKLLTDQPEIFPLGSYCLLKIMNIQVVMMLFSIAKMLISYEYRVAYGSAIDPEKYPYVVNIISRLFCNSSVNNEQMYRVSYFSLSRFDCCSLCQVFNKLVSKKGLPCFVQFRKLRGATTILHKEVGVSKEVFLSKARTEKVDNVDTDLALMSLNEALPICEDNSTRTYSVVQLPIVDIYAKQWAPEVYELNDCMVLGYGEFEKGGIDGQLRELRNINIQDDGSTLYAPFVVKGRVCSGDSGGPVICASGRNQSHAIGIVSYSENERNILPQCYGDDVTFERDVFIDIRRMLPLIKKGLIRLSKLDEFLQDNVKCSLMHN</sequence>
<dbReference type="Gene3D" id="2.40.10.10">
    <property type="entry name" value="Trypsin-like serine proteases"/>
    <property type="match status" value="2"/>
</dbReference>
<feature type="signal peptide" evidence="6">
    <location>
        <begin position="1"/>
        <end position="18"/>
    </location>
</feature>
<organism evidence="8 9">
    <name type="scientific">Ascaris lumbricoides</name>
    <name type="common">Giant roundworm</name>
    <dbReference type="NCBI Taxonomy" id="6252"/>
    <lineage>
        <taxon>Eukaryota</taxon>
        <taxon>Metazoa</taxon>
        <taxon>Ecdysozoa</taxon>
        <taxon>Nematoda</taxon>
        <taxon>Chromadorea</taxon>
        <taxon>Rhabditida</taxon>
        <taxon>Spirurina</taxon>
        <taxon>Ascaridomorpha</taxon>
        <taxon>Ascaridoidea</taxon>
        <taxon>Ascarididae</taxon>
        <taxon>Ascaris</taxon>
    </lineage>
</organism>
<proteinExistence type="inferred from homology"/>
<name>A0A9J2Q0A7_ASCLU</name>
<dbReference type="InterPro" id="IPR050430">
    <property type="entry name" value="Peptidase_S1"/>
</dbReference>
<evidence type="ECO:0000256" key="1">
    <source>
        <dbReference type="ARBA" id="ARBA00007664"/>
    </source>
</evidence>
<evidence type="ECO:0000313" key="8">
    <source>
        <dbReference type="Proteomes" id="UP000036681"/>
    </source>
</evidence>
<evidence type="ECO:0000256" key="5">
    <source>
        <dbReference type="ARBA" id="ARBA00023157"/>
    </source>
</evidence>
<evidence type="ECO:0000256" key="2">
    <source>
        <dbReference type="ARBA" id="ARBA00022670"/>
    </source>
</evidence>
<dbReference type="InterPro" id="IPR043504">
    <property type="entry name" value="Peptidase_S1_PA_chymotrypsin"/>
</dbReference>
<evidence type="ECO:0000256" key="3">
    <source>
        <dbReference type="ARBA" id="ARBA00022801"/>
    </source>
</evidence>
<feature type="chain" id="PRO_5039928074" evidence="6">
    <location>
        <begin position="19"/>
        <end position="682"/>
    </location>
</feature>
<keyword evidence="5" id="KW-1015">Disulfide bond</keyword>
<keyword evidence="2" id="KW-0645">Protease</keyword>
<evidence type="ECO:0000256" key="4">
    <source>
        <dbReference type="ARBA" id="ARBA00022825"/>
    </source>
</evidence>
<dbReference type="InterPro" id="IPR001314">
    <property type="entry name" value="Peptidase_S1A"/>
</dbReference>
<reference evidence="9" key="1">
    <citation type="submission" date="2023-03" db="UniProtKB">
        <authorList>
            <consortium name="WormBaseParasite"/>
        </authorList>
    </citation>
    <scope>IDENTIFICATION</scope>
</reference>
<evidence type="ECO:0000256" key="6">
    <source>
        <dbReference type="SAM" id="SignalP"/>
    </source>
</evidence>
<keyword evidence="3" id="KW-0378">Hydrolase</keyword>
<keyword evidence="4" id="KW-0720">Serine protease</keyword>
<comment type="similarity">
    <text evidence="1">Belongs to the peptidase S1 family.</text>
</comment>
<protein>
    <submittedName>
        <fullName evidence="9">Peptidase S1 domain-containing protein</fullName>
    </submittedName>
</protein>